<comment type="caution">
    <text evidence="1">The sequence shown here is derived from an EMBL/GenBank/DDBJ whole genome shotgun (WGS) entry which is preliminary data.</text>
</comment>
<dbReference type="EMBL" id="JARK01000149">
    <property type="protein sequence ID" value="EYC41966.1"/>
    <property type="molecule type" value="Genomic_DNA"/>
</dbReference>
<dbReference type="Proteomes" id="UP000024635">
    <property type="component" value="Unassembled WGS sequence"/>
</dbReference>
<gene>
    <name evidence="1" type="primary">Acey_s0549.g3291</name>
    <name evidence="1" type="ORF">Y032_0549g3291</name>
</gene>
<protein>
    <submittedName>
        <fullName evidence="1">Uncharacterized protein</fullName>
    </submittedName>
</protein>
<keyword evidence="2" id="KW-1185">Reference proteome</keyword>
<evidence type="ECO:0000313" key="2">
    <source>
        <dbReference type="Proteomes" id="UP000024635"/>
    </source>
</evidence>
<accession>A0A016WQT4</accession>
<sequence>MNLPAQKSGLLLWTRRVFDGSTGQCAPSRWEDWHSGCAQSVQSTGFCGGTHAHPTRTLVSAFDTWKSAKSFLAFLASFTNVHPCMNLPFPKTPKFEKISDAEISFFSGAAFKEVDMNLSV</sequence>
<name>A0A016WQT4_9BILA</name>
<reference evidence="2" key="1">
    <citation type="journal article" date="2015" name="Nat. Genet.">
        <title>The genome and transcriptome of the zoonotic hookworm Ancylostoma ceylanicum identify infection-specific gene families.</title>
        <authorList>
            <person name="Schwarz E.M."/>
            <person name="Hu Y."/>
            <person name="Antoshechkin I."/>
            <person name="Miller M.M."/>
            <person name="Sternberg P.W."/>
            <person name="Aroian R.V."/>
        </authorList>
    </citation>
    <scope>NUCLEOTIDE SEQUENCE</scope>
    <source>
        <strain evidence="2">HY135</strain>
    </source>
</reference>
<organism evidence="1 2">
    <name type="scientific">Ancylostoma ceylanicum</name>
    <dbReference type="NCBI Taxonomy" id="53326"/>
    <lineage>
        <taxon>Eukaryota</taxon>
        <taxon>Metazoa</taxon>
        <taxon>Ecdysozoa</taxon>
        <taxon>Nematoda</taxon>
        <taxon>Chromadorea</taxon>
        <taxon>Rhabditida</taxon>
        <taxon>Rhabditina</taxon>
        <taxon>Rhabditomorpha</taxon>
        <taxon>Strongyloidea</taxon>
        <taxon>Ancylostomatidae</taxon>
        <taxon>Ancylostomatinae</taxon>
        <taxon>Ancylostoma</taxon>
    </lineage>
</organism>
<proteinExistence type="predicted"/>
<dbReference type="AlphaFoldDB" id="A0A016WQT4"/>
<evidence type="ECO:0000313" key="1">
    <source>
        <dbReference type="EMBL" id="EYC41966.1"/>
    </source>
</evidence>